<dbReference type="SUPFAM" id="SSF160387">
    <property type="entry name" value="NosL/MerB-like"/>
    <property type="match status" value="1"/>
</dbReference>
<accession>A0A238Y3N9</accession>
<organism evidence="2 3">
    <name type="scientific">Halorubrum vacuolatum</name>
    <name type="common">Natronobacterium vacuolatum</name>
    <dbReference type="NCBI Taxonomy" id="63740"/>
    <lineage>
        <taxon>Archaea</taxon>
        <taxon>Methanobacteriati</taxon>
        <taxon>Methanobacteriota</taxon>
        <taxon>Stenosarchaea group</taxon>
        <taxon>Halobacteria</taxon>
        <taxon>Halobacteriales</taxon>
        <taxon>Haloferacaceae</taxon>
        <taxon>Halorubrum</taxon>
    </lineage>
</organism>
<dbReference type="RefSeq" id="WP_218818969.1">
    <property type="nucleotide sequence ID" value="NZ_FZNQ01000028.1"/>
</dbReference>
<dbReference type="Pfam" id="PF05573">
    <property type="entry name" value="NosL"/>
    <property type="match status" value="1"/>
</dbReference>
<feature type="region of interest" description="Disordered" evidence="1">
    <location>
        <begin position="311"/>
        <end position="338"/>
    </location>
</feature>
<feature type="region of interest" description="Disordered" evidence="1">
    <location>
        <begin position="9"/>
        <end position="39"/>
    </location>
</feature>
<gene>
    <name evidence="2" type="ORF">SAMN06264855_12825</name>
</gene>
<dbReference type="AlphaFoldDB" id="A0A238Y3N9"/>
<keyword evidence="3" id="KW-1185">Reference proteome</keyword>
<evidence type="ECO:0000313" key="3">
    <source>
        <dbReference type="Proteomes" id="UP000198397"/>
    </source>
</evidence>
<dbReference type="EMBL" id="FZNQ01000028">
    <property type="protein sequence ID" value="SNR65273.1"/>
    <property type="molecule type" value="Genomic_DNA"/>
</dbReference>
<dbReference type="InterPro" id="IPR008719">
    <property type="entry name" value="N2O_reductase_NosL"/>
</dbReference>
<dbReference type="PANTHER" id="PTHR41247">
    <property type="entry name" value="HTH-TYPE TRANSCRIPTIONAL REPRESSOR YCNK"/>
    <property type="match status" value="1"/>
</dbReference>
<name>A0A238Y3N9_HALVU</name>
<dbReference type="OrthoDB" id="241788at2157"/>
<feature type="compositionally biased region" description="Basic and acidic residues" evidence="1">
    <location>
        <begin position="313"/>
        <end position="338"/>
    </location>
</feature>
<reference evidence="2 3" key="1">
    <citation type="submission" date="2017-06" db="EMBL/GenBank/DDBJ databases">
        <authorList>
            <person name="Kim H.J."/>
            <person name="Triplett B.A."/>
        </authorList>
    </citation>
    <scope>NUCLEOTIDE SEQUENCE [LARGE SCALE GENOMIC DNA]</scope>
    <source>
        <strain evidence="2 3">DSM 8800</strain>
    </source>
</reference>
<evidence type="ECO:0000256" key="1">
    <source>
        <dbReference type="SAM" id="MobiDB-lite"/>
    </source>
</evidence>
<sequence>MVFALAGCLGSDEDGGDPEEAGDDSTGEQTALSEPTDFPEGEACAVCNMITEEYPEWNAQLVKTDETRVYFCSSGCMLAYITDPEHFGGEDEVVEGVWVTDYDTGELIDGMQAYYVRVKESGHIDDIMGMNPTPFESREAAESLIDRLNDEYDGAYDAAEDVIRFDDFDRDLAMHYRANFFDGDDDDHGHHGDADAPESFDLVDGNGETIDTWVRDHWHTAVTVDESASRSLYAEAVEADGEIIDIDGEHWEFDARLADGAPEDVISIHSHGDHVHIEGETEGLTEVIFEFSHHGEIALTTEADAMVVEVGEGGDHDHGHDDDHDHDHSHDDDHDHDH</sequence>
<proteinExistence type="predicted"/>
<feature type="compositionally biased region" description="Acidic residues" evidence="1">
    <location>
        <begin position="11"/>
        <end position="26"/>
    </location>
</feature>
<protein>
    <submittedName>
        <fullName evidence="2">Nitrous oxide reductase accessory protein NosL</fullName>
    </submittedName>
</protein>
<dbReference type="Proteomes" id="UP000198397">
    <property type="component" value="Unassembled WGS sequence"/>
</dbReference>
<dbReference type="PANTHER" id="PTHR41247:SF1">
    <property type="entry name" value="HTH-TYPE TRANSCRIPTIONAL REPRESSOR YCNK"/>
    <property type="match status" value="1"/>
</dbReference>
<evidence type="ECO:0000313" key="2">
    <source>
        <dbReference type="EMBL" id="SNR65273.1"/>
    </source>
</evidence>